<evidence type="ECO:0000256" key="3">
    <source>
        <dbReference type="ARBA" id="ARBA00022801"/>
    </source>
</evidence>
<dbReference type="InterPro" id="IPR001969">
    <property type="entry name" value="Aspartic_peptidase_AS"/>
</dbReference>
<dbReference type="PROSITE" id="PS51767">
    <property type="entry name" value="PEPTIDASE_A1"/>
    <property type="match status" value="1"/>
</dbReference>
<dbReference type="InterPro" id="IPR021109">
    <property type="entry name" value="Peptidase_aspartic_dom_sf"/>
</dbReference>
<dbReference type="EMBL" id="JPOX01000057">
    <property type="protein sequence ID" value="KFX41563.1"/>
    <property type="molecule type" value="Genomic_DNA"/>
</dbReference>
<dbReference type="HOGENOM" id="CLU_013253_0_1_1"/>
<dbReference type="eggNOG" id="KOG1339">
    <property type="taxonomic scope" value="Eukaryota"/>
</dbReference>
<dbReference type="InterPro" id="IPR033121">
    <property type="entry name" value="PEPTIDASE_A1"/>
</dbReference>
<keyword evidence="3 5" id="KW-0378">Hydrolase</keyword>
<evidence type="ECO:0000259" key="7">
    <source>
        <dbReference type="PROSITE" id="PS51767"/>
    </source>
</evidence>
<dbReference type="Pfam" id="PF00026">
    <property type="entry name" value="Asp"/>
    <property type="match status" value="2"/>
</dbReference>
<sequence length="316" mass="34540">MANSKTIISALALSALAAAAPSRSKTRFSLTQVAVKVPAVHPAAIYARAFTRLGFEVPDHVALAARSGWTDSVTANPSQYDVVYLTPIQIGASVLQVALDTGSSNLWVYTPDTPGIGTHATYDPQTGRLMPGYRWHAINGIDIEFKGPWVPGTFDFGWIDSQKYKEKLFWMSIDNSKGLWNITIDGFSVGGDPFNSNPFHAIVDTGTSINLFQENIVKKYYEKIPDSSFSILNGGYTFPCTPASTIPDFNLKLGQYTAVISGKFIKYMSNGTHCYGGIQTSPNSDYNVLGDVFLKSYYVIFFDDNINPQIAIAPQA</sequence>
<dbReference type="Gene3D" id="2.40.70.10">
    <property type="entry name" value="Acid Proteases"/>
    <property type="match status" value="2"/>
</dbReference>
<name>A0A093X8M9_TALMA</name>
<protein>
    <submittedName>
        <fullName evidence="8">Aspartic protease pep1</fullName>
    </submittedName>
</protein>
<comment type="similarity">
    <text evidence="1 5">Belongs to the peptidase A1 family.</text>
</comment>
<evidence type="ECO:0000256" key="5">
    <source>
        <dbReference type="RuleBase" id="RU000454"/>
    </source>
</evidence>
<evidence type="ECO:0000256" key="6">
    <source>
        <dbReference type="SAM" id="SignalP"/>
    </source>
</evidence>
<evidence type="ECO:0000256" key="1">
    <source>
        <dbReference type="ARBA" id="ARBA00007447"/>
    </source>
</evidence>
<gene>
    <name evidence="8" type="ORF">GQ26_0570160</name>
</gene>
<dbReference type="PRINTS" id="PR00792">
    <property type="entry name" value="PEPSIN"/>
</dbReference>
<evidence type="ECO:0000256" key="4">
    <source>
        <dbReference type="PIRSR" id="PIRSR601461-2"/>
    </source>
</evidence>
<accession>A0A093X8M9</accession>
<dbReference type="PANTHER" id="PTHR47966:SF2">
    <property type="entry name" value="ASPERGILLOPEPSIN-1-RELATED"/>
    <property type="match status" value="1"/>
</dbReference>
<evidence type="ECO:0000313" key="8">
    <source>
        <dbReference type="EMBL" id="KFX41563.1"/>
    </source>
</evidence>
<feature type="signal peptide" evidence="6">
    <location>
        <begin position="1"/>
        <end position="19"/>
    </location>
</feature>
<feature type="chain" id="PRO_5001893018" evidence="6">
    <location>
        <begin position="20"/>
        <end position="316"/>
    </location>
</feature>
<feature type="disulfide bond" evidence="4">
    <location>
        <begin position="240"/>
        <end position="274"/>
    </location>
</feature>
<dbReference type="SUPFAM" id="SSF50630">
    <property type="entry name" value="Acid proteases"/>
    <property type="match status" value="1"/>
</dbReference>
<dbReference type="GO" id="GO:0004190">
    <property type="term" value="F:aspartic-type endopeptidase activity"/>
    <property type="evidence" value="ECO:0007669"/>
    <property type="project" value="UniProtKB-KW"/>
</dbReference>
<keyword evidence="6" id="KW-0732">Signal</keyword>
<reference evidence="8" key="1">
    <citation type="journal article" date="2014" name="PLoS Genet.">
        <title>Signature Gene Expression Reveals Novel Clues to the Molecular Mechanisms of Dimorphic Transition in Penicillium marneffei.</title>
        <authorList>
            <person name="Yang E."/>
            <person name="Wang G."/>
            <person name="Cai J."/>
            <person name="Woo P.C."/>
            <person name="Lau S.K."/>
            <person name="Yuen K.-Y."/>
            <person name="Chow W.-N."/>
            <person name="Lin X."/>
        </authorList>
    </citation>
    <scope>NUCLEOTIDE SEQUENCE [LARGE SCALE GENOMIC DNA]</scope>
    <source>
        <strain evidence="8">PM1</strain>
    </source>
</reference>
<comment type="caution">
    <text evidence="8">The sequence shown here is derived from an EMBL/GenBank/DDBJ whole genome shotgun (WGS) entry which is preliminary data.</text>
</comment>
<keyword evidence="2 5" id="KW-0064">Aspartyl protease</keyword>
<dbReference type="PANTHER" id="PTHR47966">
    <property type="entry name" value="BETA-SITE APP-CLEAVING ENZYME, ISOFORM A-RELATED"/>
    <property type="match status" value="1"/>
</dbReference>
<feature type="domain" description="Peptidase A1" evidence="7">
    <location>
        <begin position="1"/>
        <end position="313"/>
    </location>
</feature>
<keyword evidence="5 8" id="KW-0645">Protease</keyword>
<dbReference type="GO" id="GO:0006508">
    <property type="term" value="P:proteolysis"/>
    <property type="evidence" value="ECO:0007669"/>
    <property type="project" value="UniProtKB-KW"/>
</dbReference>
<organism evidence="8">
    <name type="scientific">Talaromyces marneffei PM1</name>
    <dbReference type="NCBI Taxonomy" id="1077442"/>
    <lineage>
        <taxon>Eukaryota</taxon>
        <taxon>Fungi</taxon>
        <taxon>Dikarya</taxon>
        <taxon>Ascomycota</taxon>
        <taxon>Pezizomycotina</taxon>
        <taxon>Eurotiomycetes</taxon>
        <taxon>Eurotiomycetidae</taxon>
        <taxon>Eurotiales</taxon>
        <taxon>Trichocomaceae</taxon>
        <taxon>Talaromyces</taxon>
        <taxon>Talaromyces sect. Talaromyces</taxon>
    </lineage>
</organism>
<evidence type="ECO:0000256" key="2">
    <source>
        <dbReference type="ARBA" id="ARBA00022750"/>
    </source>
</evidence>
<dbReference type="InterPro" id="IPR001461">
    <property type="entry name" value="Aspartic_peptidase_A1"/>
</dbReference>
<dbReference type="AlphaFoldDB" id="A0A093X8M9"/>
<keyword evidence="4" id="KW-1015">Disulfide bond</keyword>
<proteinExistence type="inferred from homology"/>
<dbReference type="PROSITE" id="PS00141">
    <property type="entry name" value="ASP_PROTEASE"/>
    <property type="match status" value="1"/>
</dbReference>